<accession>A0ABD2QCZ6</accession>
<dbReference type="EMBL" id="JBJKFK010000431">
    <property type="protein sequence ID" value="KAL3317092.1"/>
    <property type="molecule type" value="Genomic_DNA"/>
</dbReference>
<name>A0ABD2QCZ6_9PLAT</name>
<dbReference type="AlphaFoldDB" id="A0ABD2QCZ6"/>
<gene>
    <name evidence="1" type="ORF">Ciccas_004253</name>
</gene>
<evidence type="ECO:0000313" key="1">
    <source>
        <dbReference type="EMBL" id="KAL3317092.1"/>
    </source>
</evidence>
<evidence type="ECO:0000313" key="2">
    <source>
        <dbReference type="Proteomes" id="UP001626550"/>
    </source>
</evidence>
<protein>
    <submittedName>
        <fullName evidence="1">Uncharacterized protein</fullName>
    </submittedName>
</protein>
<comment type="caution">
    <text evidence="1">The sequence shown here is derived from an EMBL/GenBank/DDBJ whole genome shotgun (WGS) entry which is preliminary data.</text>
</comment>
<reference evidence="1 2" key="1">
    <citation type="submission" date="2024-11" db="EMBL/GenBank/DDBJ databases">
        <title>Adaptive evolution of stress response genes in parasites aligns with host niche diversity.</title>
        <authorList>
            <person name="Hahn C."/>
            <person name="Resl P."/>
        </authorList>
    </citation>
    <scope>NUCLEOTIDE SEQUENCE [LARGE SCALE GENOMIC DNA]</scope>
    <source>
        <strain evidence="1">EGGRZ-B1_66</strain>
        <tissue evidence="1">Body</tissue>
    </source>
</reference>
<dbReference type="Proteomes" id="UP001626550">
    <property type="component" value="Unassembled WGS sequence"/>
</dbReference>
<proteinExistence type="predicted"/>
<sequence length="209" mass="23655">MAHNLRVSSLRHKLTLIWEEIFNLPLSDTLVLTLLDYLGPKNLLDRCSEASLLANYIFAIFDPQSFQQDESDAIRCLVNSCDESEPVLVPDFQPINDFDTFNFLGSSLWEAESLLRNPAKDVTVVVKRMLEPLDITKMASNDDPNSNLDLVERPISKIVDSSTNARDLCLHKMRNGLIHLYRSNNRLPKLAPLPGWTGTGTEADMEMEH</sequence>
<organism evidence="1 2">
    <name type="scientific">Cichlidogyrus casuarinus</name>
    <dbReference type="NCBI Taxonomy" id="1844966"/>
    <lineage>
        <taxon>Eukaryota</taxon>
        <taxon>Metazoa</taxon>
        <taxon>Spiralia</taxon>
        <taxon>Lophotrochozoa</taxon>
        <taxon>Platyhelminthes</taxon>
        <taxon>Monogenea</taxon>
        <taxon>Monopisthocotylea</taxon>
        <taxon>Dactylogyridea</taxon>
        <taxon>Ancyrocephalidae</taxon>
        <taxon>Cichlidogyrus</taxon>
    </lineage>
</organism>
<keyword evidence="2" id="KW-1185">Reference proteome</keyword>